<keyword evidence="2" id="KW-1185">Reference proteome</keyword>
<name>A0AAU9KCH6_9CILI</name>
<gene>
    <name evidence="1" type="ORF">BSTOLATCC_MIC61189</name>
</gene>
<accession>A0AAU9KCH6</accession>
<dbReference type="AlphaFoldDB" id="A0AAU9KCH6"/>
<reference evidence="1" key="1">
    <citation type="submission" date="2021-09" db="EMBL/GenBank/DDBJ databases">
        <authorList>
            <consortium name="AG Swart"/>
            <person name="Singh M."/>
            <person name="Singh A."/>
            <person name="Seah K."/>
            <person name="Emmerich C."/>
        </authorList>
    </citation>
    <scope>NUCLEOTIDE SEQUENCE</scope>
    <source>
        <strain evidence="1">ATCC30299</strain>
    </source>
</reference>
<comment type="caution">
    <text evidence="1">The sequence shown here is derived from an EMBL/GenBank/DDBJ whole genome shotgun (WGS) entry which is preliminary data.</text>
</comment>
<evidence type="ECO:0000313" key="1">
    <source>
        <dbReference type="EMBL" id="CAG9334577.1"/>
    </source>
</evidence>
<proteinExistence type="predicted"/>
<dbReference type="EMBL" id="CAJZBQ010000058">
    <property type="protein sequence ID" value="CAG9334577.1"/>
    <property type="molecule type" value="Genomic_DNA"/>
</dbReference>
<evidence type="ECO:0000313" key="2">
    <source>
        <dbReference type="Proteomes" id="UP001162131"/>
    </source>
</evidence>
<organism evidence="1 2">
    <name type="scientific">Blepharisma stoltei</name>
    <dbReference type="NCBI Taxonomy" id="1481888"/>
    <lineage>
        <taxon>Eukaryota</taxon>
        <taxon>Sar</taxon>
        <taxon>Alveolata</taxon>
        <taxon>Ciliophora</taxon>
        <taxon>Postciliodesmatophora</taxon>
        <taxon>Heterotrichea</taxon>
        <taxon>Heterotrichida</taxon>
        <taxon>Blepharismidae</taxon>
        <taxon>Blepharisma</taxon>
    </lineage>
</organism>
<dbReference type="Proteomes" id="UP001162131">
    <property type="component" value="Unassembled WGS sequence"/>
</dbReference>
<sequence>MSMKVDRAPLSLAENSIMKLGDFHVDNPGRQAWKSEESRIRNHLLGATIYHCRYYLFNFNLFIYLFTKSILNL</sequence>
<protein>
    <submittedName>
        <fullName evidence="1">Uncharacterized protein</fullName>
    </submittedName>
</protein>